<name>A0AAV2DXA6_9ROSI</name>
<dbReference type="InterPro" id="IPR039537">
    <property type="entry name" value="Retrotran_Ty1/copia-like"/>
</dbReference>
<dbReference type="EMBL" id="OZ034816">
    <property type="protein sequence ID" value="CAL1378178.1"/>
    <property type="molecule type" value="Genomic_DNA"/>
</dbReference>
<dbReference type="AlphaFoldDB" id="A0AAV2DXA6"/>
<evidence type="ECO:0000313" key="1">
    <source>
        <dbReference type="EMBL" id="CAL1378178.1"/>
    </source>
</evidence>
<dbReference type="Proteomes" id="UP001497516">
    <property type="component" value="Chromosome 3"/>
</dbReference>
<sequence>MLKSKNLPRELWVEAVDCAVYQLNMSLTKSVRNQTPQEAWSGRKPTASHLRVFESVEYLHVPDQERKKLDDKSKKYLFLGG</sequence>
<gene>
    <name evidence="1" type="ORF">LTRI10_LOCUS19777</name>
</gene>
<dbReference type="PANTHER" id="PTHR42648:SF18">
    <property type="entry name" value="RETROTRANSPOSON, UNCLASSIFIED-LIKE PROTEIN"/>
    <property type="match status" value="1"/>
</dbReference>
<dbReference type="InterPro" id="IPR012337">
    <property type="entry name" value="RNaseH-like_sf"/>
</dbReference>
<dbReference type="PANTHER" id="PTHR42648">
    <property type="entry name" value="TRANSPOSASE, PUTATIVE-RELATED"/>
    <property type="match status" value="1"/>
</dbReference>
<dbReference type="SUPFAM" id="SSF53098">
    <property type="entry name" value="Ribonuclease H-like"/>
    <property type="match status" value="1"/>
</dbReference>
<proteinExistence type="predicted"/>
<organism evidence="1 2">
    <name type="scientific">Linum trigynum</name>
    <dbReference type="NCBI Taxonomy" id="586398"/>
    <lineage>
        <taxon>Eukaryota</taxon>
        <taxon>Viridiplantae</taxon>
        <taxon>Streptophyta</taxon>
        <taxon>Embryophyta</taxon>
        <taxon>Tracheophyta</taxon>
        <taxon>Spermatophyta</taxon>
        <taxon>Magnoliopsida</taxon>
        <taxon>eudicotyledons</taxon>
        <taxon>Gunneridae</taxon>
        <taxon>Pentapetalae</taxon>
        <taxon>rosids</taxon>
        <taxon>fabids</taxon>
        <taxon>Malpighiales</taxon>
        <taxon>Linaceae</taxon>
        <taxon>Linum</taxon>
    </lineage>
</organism>
<evidence type="ECO:0000313" key="2">
    <source>
        <dbReference type="Proteomes" id="UP001497516"/>
    </source>
</evidence>
<accession>A0AAV2DXA6</accession>
<protein>
    <submittedName>
        <fullName evidence="1">Uncharacterized protein</fullName>
    </submittedName>
</protein>
<reference evidence="1 2" key="1">
    <citation type="submission" date="2024-04" db="EMBL/GenBank/DDBJ databases">
        <authorList>
            <person name="Fracassetti M."/>
        </authorList>
    </citation>
    <scope>NUCLEOTIDE SEQUENCE [LARGE SCALE GENOMIC DNA]</scope>
</reference>
<keyword evidence="2" id="KW-1185">Reference proteome</keyword>